<dbReference type="Gene3D" id="1.10.10.10">
    <property type="entry name" value="Winged helix-like DNA-binding domain superfamily/Winged helix DNA-binding domain"/>
    <property type="match status" value="1"/>
</dbReference>
<evidence type="ECO:0000259" key="2">
    <source>
        <dbReference type="Pfam" id="PF25787"/>
    </source>
</evidence>
<organism evidence="3 4">
    <name type="scientific">Hemibagrus guttatus</name>
    <dbReference type="NCBI Taxonomy" id="175788"/>
    <lineage>
        <taxon>Eukaryota</taxon>
        <taxon>Metazoa</taxon>
        <taxon>Chordata</taxon>
        <taxon>Craniata</taxon>
        <taxon>Vertebrata</taxon>
        <taxon>Euteleostomi</taxon>
        <taxon>Actinopterygii</taxon>
        <taxon>Neopterygii</taxon>
        <taxon>Teleostei</taxon>
        <taxon>Ostariophysi</taxon>
        <taxon>Siluriformes</taxon>
        <taxon>Bagridae</taxon>
        <taxon>Hemibagrus</taxon>
    </lineage>
</organism>
<evidence type="ECO:0000313" key="4">
    <source>
        <dbReference type="Proteomes" id="UP001274896"/>
    </source>
</evidence>
<keyword evidence="4" id="KW-1185">Reference proteome</keyword>
<dbReference type="SUPFAM" id="SSF46689">
    <property type="entry name" value="Homeodomain-like"/>
    <property type="match status" value="1"/>
</dbReference>
<feature type="domain" description="Sleeping Beauty transposase HTH" evidence="2">
    <location>
        <begin position="1"/>
        <end position="43"/>
    </location>
</feature>
<dbReference type="Pfam" id="PF25787">
    <property type="entry name" value="HTH_SB"/>
    <property type="match status" value="1"/>
</dbReference>
<evidence type="ECO:0000256" key="1">
    <source>
        <dbReference type="SAM" id="MobiDB-lite"/>
    </source>
</evidence>
<dbReference type="EMBL" id="JAUCMX010000002">
    <property type="protein sequence ID" value="KAK3553520.1"/>
    <property type="molecule type" value="Genomic_DNA"/>
</dbReference>
<dbReference type="AlphaFoldDB" id="A0AAE0VE75"/>
<proteinExistence type="predicted"/>
<dbReference type="InterPro" id="IPR009057">
    <property type="entry name" value="Homeodomain-like_sf"/>
</dbReference>
<sequence length="174" mass="19814">MREKVIESYQHGKGYKAISKPLGLPRTTVRAIIYKWRKHGSVENLPRSGRPTKITPKAQRKLNQEVTKDPTTTSKEPHLLQLKTGTETWMNFRWFIEQRGREKQAETESAEVDAWIGNVGRNLWLEAWQSGRGCRRRSVAGSVVAWERKSAGLACWYTPGLKLKAVGNNAGRDL</sequence>
<evidence type="ECO:0000313" key="3">
    <source>
        <dbReference type="EMBL" id="KAK3553520.1"/>
    </source>
</evidence>
<gene>
    <name evidence="3" type="ORF">QTP70_004150</name>
</gene>
<dbReference type="InterPro" id="IPR057667">
    <property type="entry name" value="HTH_SB"/>
</dbReference>
<protein>
    <recommendedName>
        <fullName evidence="2">Sleeping Beauty transposase HTH domain-containing protein</fullName>
    </recommendedName>
</protein>
<dbReference type="InterPro" id="IPR036388">
    <property type="entry name" value="WH-like_DNA-bd_sf"/>
</dbReference>
<dbReference type="Proteomes" id="UP001274896">
    <property type="component" value="Unassembled WGS sequence"/>
</dbReference>
<comment type="caution">
    <text evidence="3">The sequence shown here is derived from an EMBL/GenBank/DDBJ whole genome shotgun (WGS) entry which is preliminary data.</text>
</comment>
<reference evidence="3" key="1">
    <citation type="submission" date="2023-06" db="EMBL/GenBank/DDBJ databases">
        <title>Male Hemibagrus guttatus genome.</title>
        <authorList>
            <person name="Bian C."/>
        </authorList>
    </citation>
    <scope>NUCLEOTIDE SEQUENCE</scope>
    <source>
        <strain evidence="3">Male_cb2023</strain>
        <tissue evidence="3">Muscle</tissue>
    </source>
</reference>
<accession>A0AAE0VE75</accession>
<name>A0AAE0VE75_9TELE</name>
<feature type="region of interest" description="Disordered" evidence="1">
    <location>
        <begin position="43"/>
        <end position="75"/>
    </location>
</feature>